<keyword evidence="11" id="KW-0687">Ribonucleoprotein</keyword>
<dbReference type="Gene3D" id="1.10.760.10">
    <property type="entry name" value="Cytochrome c-like domain"/>
    <property type="match status" value="1"/>
</dbReference>
<proteinExistence type="inferred from homology"/>
<dbReference type="InterPro" id="IPR002327">
    <property type="entry name" value="Cyt_c_1A/1B"/>
</dbReference>
<comment type="PTM">
    <text evidence="15">Binds 1 heme group per subunit.</text>
</comment>
<keyword evidence="18" id="KW-1185">Reference proteome</keyword>
<evidence type="ECO:0000256" key="1">
    <source>
        <dbReference type="ARBA" id="ARBA00002555"/>
    </source>
</evidence>
<keyword evidence="5 15" id="KW-0813">Transport</keyword>
<organism evidence="17 18">
    <name type="scientific">Cordylochernes scorpioides</name>
    <dbReference type="NCBI Taxonomy" id="51811"/>
    <lineage>
        <taxon>Eukaryota</taxon>
        <taxon>Metazoa</taxon>
        <taxon>Ecdysozoa</taxon>
        <taxon>Arthropoda</taxon>
        <taxon>Chelicerata</taxon>
        <taxon>Arachnida</taxon>
        <taxon>Pseudoscorpiones</taxon>
        <taxon>Cheliferoidea</taxon>
        <taxon>Chernetidae</taxon>
        <taxon>Cordylochernes</taxon>
    </lineage>
</organism>
<evidence type="ECO:0000256" key="11">
    <source>
        <dbReference type="ARBA" id="ARBA00023274"/>
    </source>
</evidence>
<feature type="domain" description="Cytochrome c" evidence="16">
    <location>
        <begin position="126"/>
        <end position="225"/>
    </location>
</feature>
<evidence type="ECO:0000256" key="13">
    <source>
        <dbReference type="PROSITE-ProRule" id="PRU00433"/>
    </source>
</evidence>
<dbReference type="Pfam" id="PF00203">
    <property type="entry name" value="Ribosomal_S19"/>
    <property type="match status" value="1"/>
</dbReference>
<comment type="similarity">
    <text evidence="4">Belongs to the universal ribosomal protein uS19 family.</text>
</comment>
<dbReference type="SUPFAM" id="SSF54570">
    <property type="entry name" value="Ribosomal protein S19"/>
    <property type="match status" value="1"/>
</dbReference>
<evidence type="ECO:0000256" key="12">
    <source>
        <dbReference type="ARBA" id="ARBA00035469"/>
    </source>
</evidence>
<evidence type="ECO:0000256" key="5">
    <source>
        <dbReference type="ARBA" id="ARBA00022448"/>
    </source>
</evidence>
<evidence type="ECO:0000313" key="17">
    <source>
        <dbReference type="EMBL" id="UYV60486.1"/>
    </source>
</evidence>
<dbReference type="InterPro" id="IPR036909">
    <property type="entry name" value="Cyt_c-like_dom_sf"/>
</dbReference>
<dbReference type="EMBL" id="CP092863">
    <property type="protein sequence ID" value="UYV60486.1"/>
    <property type="molecule type" value="Genomic_DNA"/>
</dbReference>
<name>A0ABY6JVB8_9ARAC</name>
<evidence type="ECO:0000256" key="15">
    <source>
        <dbReference type="RuleBase" id="RU004427"/>
    </source>
</evidence>
<comment type="function">
    <text evidence="1 15">Electron carrier protein. The oxidized form of the cytochrome c heme group can accept an electron from the heme group of the cytochrome c1 subunit of cytochrome reductase. Cytochrome c then transfers this electron to the cytochrome oxidase complex, the final protein carrier in the mitochondrial electron-transport chain.</text>
</comment>
<keyword evidence="15" id="KW-0679">Respiratory chain</keyword>
<evidence type="ECO:0000256" key="3">
    <source>
        <dbReference type="ARBA" id="ARBA00006488"/>
    </source>
</evidence>
<dbReference type="HAMAP" id="MF_00531">
    <property type="entry name" value="Ribosomal_uS19"/>
    <property type="match status" value="1"/>
</dbReference>
<evidence type="ECO:0000256" key="10">
    <source>
        <dbReference type="ARBA" id="ARBA00023004"/>
    </source>
</evidence>
<gene>
    <name evidence="17" type="ORF">LAZ67_1001297</name>
</gene>
<evidence type="ECO:0000256" key="2">
    <source>
        <dbReference type="ARBA" id="ARBA00004569"/>
    </source>
</evidence>
<keyword evidence="8" id="KW-0689">Ribosomal protein</keyword>
<dbReference type="Pfam" id="PF00034">
    <property type="entry name" value="Cytochrom_C"/>
    <property type="match status" value="1"/>
</dbReference>
<evidence type="ECO:0000256" key="14">
    <source>
        <dbReference type="RuleBase" id="RU004426"/>
    </source>
</evidence>
<dbReference type="PANTHER" id="PTHR11961">
    <property type="entry name" value="CYTOCHROME C"/>
    <property type="match status" value="1"/>
</dbReference>
<accession>A0ABY6JVB8</accession>
<keyword evidence="7 13" id="KW-0479">Metal-binding</keyword>
<comment type="subcellular location">
    <subcellularLocation>
        <location evidence="2">Mitochondrion intermembrane space</location>
    </subcellularLocation>
</comment>
<evidence type="ECO:0000256" key="9">
    <source>
        <dbReference type="ARBA" id="ARBA00022982"/>
    </source>
</evidence>
<evidence type="ECO:0000259" key="16">
    <source>
        <dbReference type="PROSITE" id="PS51007"/>
    </source>
</evidence>
<dbReference type="InterPro" id="IPR009056">
    <property type="entry name" value="Cyt_c-like_dom"/>
</dbReference>
<keyword evidence="9 15" id="KW-0249">Electron transport</keyword>
<protein>
    <recommendedName>
        <fullName evidence="12">40S ribosomal protein S15</fullName>
    </recommendedName>
</protein>
<evidence type="ECO:0000256" key="8">
    <source>
        <dbReference type="ARBA" id="ARBA00022980"/>
    </source>
</evidence>
<evidence type="ECO:0000256" key="4">
    <source>
        <dbReference type="ARBA" id="ARBA00007345"/>
    </source>
</evidence>
<dbReference type="Gene3D" id="3.30.860.10">
    <property type="entry name" value="30s Ribosomal Protein S19, Chain A"/>
    <property type="match status" value="1"/>
</dbReference>
<dbReference type="PROSITE" id="PS51007">
    <property type="entry name" value="CYTC"/>
    <property type="match status" value="1"/>
</dbReference>
<evidence type="ECO:0000313" key="18">
    <source>
        <dbReference type="Proteomes" id="UP001235939"/>
    </source>
</evidence>
<keyword evidence="15" id="KW-0496">Mitochondrion</keyword>
<dbReference type="InterPro" id="IPR023575">
    <property type="entry name" value="Ribosomal_uS19_SF"/>
</dbReference>
<dbReference type="Proteomes" id="UP001235939">
    <property type="component" value="Chromosome 01"/>
</dbReference>
<comment type="similarity">
    <text evidence="3 14">Belongs to the cytochrome c family.</text>
</comment>
<sequence length="225" mass="25404">MNNQKSEQAPQKEVKQVKKRIFKQSTYRGFLLENLLDMNNAQLAEIMNARGRRHLSKGLKPKHMRLLSKIHKSKRQAVDGEIPVVRTHLRNMIVVPSMVGSNIGVYSGKTFNMVKITTEMIGHYLGNATKGKKIFTTKCSQCHTFEAGKGHKMGPNLHGILGKKTGQAPGYSYSEANKKCNVTWTQETLFKYLENPKKMIPGTKMVFAGIKKPQERADLIAYLTK</sequence>
<keyword evidence="10 13" id="KW-0408">Iron</keyword>
<evidence type="ECO:0000256" key="6">
    <source>
        <dbReference type="ARBA" id="ARBA00022617"/>
    </source>
</evidence>
<dbReference type="PRINTS" id="PR00604">
    <property type="entry name" value="CYTCHRMECIAB"/>
</dbReference>
<reference evidence="17 18" key="1">
    <citation type="submission" date="2022-01" db="EMBL/GenBank/DDBJ databases">
        <title>A chromosomal length assembly of Cordylochernes scorpioides.</title>
        <authorList>
            <person name="Zeh D."/>
            <person name="Zeh J."/>
        </authorList>
    </citation>
    <scope>NUCLEOTIDE SEQUENCE [LARGE SCALE GENOMIC DNA]</scope>
    <source>
        <strain evidence="17">IN4F17</strain>
        <tissue evidence="17">Whole Body</tissue>
    </source>
</reference>
<dbReference type="SUPFAM" id="SSF46626">
    <property type="entry name" value="Cytochrome c"/>
    <property type="match status" value="1"/>
</dbReference>
<keyword evidence="6 13" id="KW-0349">Heme</keyword>
<dbReference type="InterPro" id="IPR002222">
    <property type="entry name" value="Ribosomal_uS19"/>
</dbReference>
<evidence type="ECO:0000256" key="7">
    <source>
        <dbReference type="ARBA" id="ARBA00022723"/>
    </source>
</evidence>